<dbReference type="Proteomes" id="UP000034081">
    <property type="component" value="Unassembled WGS sequence"/>
</dbReference>
<comment type="caution">
    <text evidence="2">The sequence shown here is derived from an EMBL/GenBank/DDBJ whole genome shotgun (WGS) entry which is preliminary data.</text>
</comment>
<accession>A0A0G0L0M0</accession>
<reference evidence="2 3" key="1">
    <citation type="journal article" date="2015" name="Nature">
        <title>rRNA introns, odd ribosomes, and small enigmatic genomes across a large radiation of phyla.</title>
        <authorList>
            <person name="Brown C.T."/>
            <person name="Hug L.A."/>
            <person name="Thomas B.C."/>
            <person name="Sharon I."/>
            <person name="Castelle C.J."/>
            <person name="Singh A."/>
            <person name="Wilkins M.J."/>
            <person name="Williams K.H."/>
            <person name="Banfield J.F."/>
        </authorList>
    </citation>
    <scope>NUCLEOTIDE SEQUENCE [LARGE SCALE GENOMIC DNA]</scope>
</reference>
<sequence length="107" mass="11137">MSKTLIGRAAGQGTAKGTAKIILSEKEFSKFQAGDILVTKQTSPAWTPLFAVAKAVVTELGGILSHAAIVAREYGIPAVVGVKNATKEIEDGSRLEVSGNEGKVEII</sequence>
<proteinExistence type="predicted"/>
<gene>
    <name evidence="2" type="ORF">UT08_C0006G0071</name>
</gene>
<dbReference type="InterPro" id="IPR036637">
    <property type="entry name" value="Phosphohistidine_dom_sf"/>
</dbReference>
<dbReference type="AlphaFoldDB" id="A0A0G0L0M0"/>
<evidence type="ECO:0000313" key="2">
    <source>
        <dbReference type="EMBL" id="KKQ85488.1"/>
    </source>
</evidence>
<dbReference type="GO" id="GO:0016772">
    <property type="term" value="F:transferase activity, transferring phosphorus-containing groups"/>
    <property type="evidence" value="ECO:0007669"/>
    <property type="project" value="InterPro"/>
</dbReference>
<dbReference type="PANTHER" id="PTHR43615:SF1">
    <property type="entry name" value="PPDK_N DOMAIN-CONTAINING PROTEIN"/>
    <property type="match status" value="1"/>
</dbReference>
<dbReference type="Pfam" id="PF00391">
    <property type="entry name" value="PEP-utilizers"/>
    <property type="match status" value="1"/>
</dbReference>
<dbReference type="InterPro" id="IPR051549">
    <property type="entry name" value="PEP_Utilizing_Enz"/>
</dbReference>
<dbReference type="SUPFAM" id="SSF52009">
    <property type="entry name" value="Phosphohistidine domain"/>
    <property type="match status" value="1"/>
</dbReference>
<keyword evidence="2" id="KW-0670">Pyruvate</keyword>
<name>A0A0G0L0M0_9BACT</name>
<dbReference type="Gene3D" id="3.50.30.10">
    <property type="entry name" value="Phosphohistidine domain"/>
    <property type="match status" value="1"/>
</dbReference>
<protein>
    <submittedName>
        <fullName evidence="2">Phosphoenolpyruvate synthase</fullName>
    </submittedName>
</protein>
<evidence type="ECO:0000259" key="1">
    <source>
        <dbReference type="Pfam" id="PF00391"/>
    </source>
</evidence>
<organism evidence="2 3">
    <name type="scientific">Candidatus Woesebacteria bacterium GW2011_GWB1_38_8</name>
    <dbReference type="NCBI Taxonomy" id="1618570"/>
    <lineage>
        <taxon>Bacteria</taxon>
        <taxon>Candidatus Woeseibacteriota</taxon>
    </lineage>
</organism>
<dbReference type="PANTHER" id="PTHR43615">
    <property type="entry name" value="PHOSPHOENOLPYRUVATE SYNTHASE-RELATED"/>
    <property type="match status" value="1"/>
</dbReference>
<feature type="domain" description="PEP-utilising enzyme mobile" evidence="1">
    <location>
        <begin position="31"/>
        <end position="102"/>
    </location>
</feature>
<evidence type="ECO:0000313" key="3">
    <source>
        <dbReference type="Proteomes" id="UP000034081"/>
    </source>
</evidence>
<dbReference type="PATRIC" id="fig|1618570.3.peg.726"/>
<dbReference type="InterPro" id="IPR008279">
    <property type="entry name" value="PEP-util_enz_mobile_dom"/>
</dbReference>
<dbReference type="STRING" id="1618570.UT08_C0006G0071"/>
<dbReference type="EMBL" id="LBVL01000006">
    <property type="protein sequence ID" value="KKQ85488.1"/>
    <property type="molecule type" value="Genomic_DNA"/>
</dbReference>